<feature type="compositionally biased region" description="Low complexity" evidence="6">
    <location>
        <begin position="15"/>
        <end position="26"/>
    </location>
</feature>
<evidence type="ECO:0000256" key="1">
    <source>
        <dbReference type="ARBA" id="ARBA00004123"/>
    </source>
</evidence>
<dbReference type="InterPro" id="IPR026811">
    <property type="entry name" value="CIZ1"/>
</dbReference>
<feature type="domain" description="Matrin-type" evidence="7">
    <location>
        <begin position="246"/>
        <end position="277"/>
    </location>
</feature>
<evidence type="ECO:0000313" key="9">
    <source>
        <dbReference type="Proteomes" id="UP000265200"/>
    </source>
</evidence>
<reference evidence="8" key="4">
    <citation type="submission" date="2025-09" db="UniProtKB">
        <authorList>
            <consortium name="Ensembl"/>
        </authorList>
    </citation>
    <scope>IDENTIFICATION</scope>
    <source>
        <strain evidence="8">HSOK</strain>
    </source>
</reference>
<organism evidence="8 9">
    <name type="scientific">Oryzias latipes</name>
    <name type="common">Japanese rice fish</name>
    <name type="synonym">Japanese killifish</name>
    <dbReference type="NCBI Taxonomy" id="8090"/>
    <lineage>
        <taxon>Eukaryota</taxon>
        <taxon>Metazoa</taxon>
        <taxon>Chordata</taxon>
        <taxon>Craniata</taxon>
        <taxon>Vertebrata</taxon>
        <taxon>Euteleostomi</taxon>
        <taxon>Actinopterygii</taxon>
        <taxon>Neopterygii</taxon>
        <taxon>Teleostei</taxon>
        <taxon>Neoteleostei</taxon>
        <taxon>Acanthomorphata</taxon>
        <taxon>Ovalentaria</taxon>
        <taxon>Atherinomorphae</taxon>
        <taxon>Beloniformes</taxon>
        <taxon>Adrianichthyidae</taxon>
        <taxon>Oryziinae</taxon>
        <taxon>Oryzias</taxon>
    </lineage>
</organism>
<feature type="compositionally biased region" description="Basic and acidic residues" evidence="6">
    <location>
        <begin position="211"/>
        <end position="237"/>
    </location>
</feature>
<keyword evidence="4" id="KW-0862">Zinc</keyword>
<dbReference type="Proteomes" id="UP000265200">
    <property type="component" value="Chromosome 18"/>
</dbReference>
<dbReference type="GO" id="GO:0005634">
    <property type="term" value="C:nucleus"/>
    <property type="evidence" value="ECO:0007669"/>
    <property type="project" value="UniProtKB-SubCell"/>
</dbReference>
<name>A0A3P9JHW5_ORYLA</name>
<evidence type="ECO:0000256" key="3">
    <source>
        <dbReference type="ARBA" id="ARBA00022771"/>
    </source>
</evidence>
<evidence type="ECO:0000256" key="2">
    <source>
        <dbReference type="ARBA" id="ARBA00022723"/>
    </source>
</evidence>
<keyword evidence="5" id="KW-0539">Nucleus</keyword>
<protein>
    <recommendedName>
        <fullName evidence="7">Matrin-type domain-containing protein</fullName>
    </recommendedName>
</protein>
<dbReference type="GO" id="GO:0003676">
    <property type="term" value="F:nucleic acid binding"/>
    <property type="evidence" value="ECO:0007669"/>
    <property type="project" value="InterPro"/>
</dbReference>
<reference evidence="8" key="3">
    <citation type="submission" date="2025-08" db="UniProtKB">
        <authorList>
            <consortium name="Ensembl"/>
        </authorList>
    </citation>
    <scope>IDENTIFICATION</scope>
    <source>
        <strain evidence="8">HSOK</strain>
    </source>
</reference>
<sequence length="331" mass="37373">MTQKTGAQTDGEPPSSQSGDAASADAITDNDTTTSKNALKNLDEVSEEEEDYPDDTAEEEELNKRLAAAKERERAREERRAHNGENREQKGLSCSRGRSHRSKEEEKVDLDTQELVTLDEVGGDEAGEPDFEGLDSGVMERELQDLVTLDEIIEEEVEEGKEAQTHETQPRIQDSQSEDLIKPEVCELHLLQRRQQLKLTSAGSEESTITDEPKSGKEAAEKSPRAAKRKHDEDAGQEHVVPKSGFFCNICSVFYLTEKAAKEIHCSSQRHYENLQLFVLKREEQRRGKKVCNSFIVCFRCRTFSVDSNVDQTSTMSAVMSCCCFWWVKLF</sequence>
<dbReference type="GO" id="GO:0008270">
    <property type="term" value="F:zinc ion binding"/>
    <property type="evidence" value="ECO:0007669"/>
    <property type="project" value="UniProtKB-KW"/>
</dbReference>
<accession>A0A3P9JHW5</accession>
<feature type="compositionally biased region" description="Polar residues" evidence="6">
    <location>
        <begin position="29"/>
        <end position="38"/>
    </location>
</feature>
<reference key="1">
    <citation type="journal article" date="2007" name="Nature">
        <title>The medaka draft genome and insights into vertebrate genome evolution.</title>
        <authorList>
            <person name="Kasahara M."/>
            <person name="Naruse K."/>
            <person name="Sasaki S."/>
            <person name="Nakatani Y."/>
            <person name="Qu W."/>
            <person name="Ahsan B."/>
            <person name="Yamada T."/>
            <person name="Nagayasu Y."/>
            <person name="Doi K."/>
            <person name="Kasai Y."/>
            <person name="Jindo T."/>
            <person name="Kobayashi D."/>
            <person name="Shimada A."/>
            <person name="Toyoda A."/>
            <person name="Kuroki Y."/>
            <person name="Fujiyama A."/>
            <person name="Sasaki T."/>
            <person name="Shimizu A."/>
            <person name="Asakawa S."/>
            <person name="Shimizu N."/>
            <person name="Hashimoto S."/>
            <person name="Yang J."/>
            <person name="Lee Y."/>
            <person name="Matsushima K."/>
            <person name="Sugano S."/>
            <person name="Sakaizumi M."/>
            <person name="Narita T."/>
            <person name="Ohishi K."/>
            <person name="Haga S."/>
            <person name="Ohta F."/>
            <person name="Nomoto H."/>
            <person name="Nogata K."/>
            <person name="Morishita T."/>
            <person name="Endo T."/>
            <person name="Shin-I T."/>
            <person name="Takeda H."/>
            <person name="Morishita S."/>
            <person name="Kohara Y."/>
        </authorList>
    </citation>
    <scope>NUCLEOTIDE SEQUENCE [LARGE SCALE GENOMIC DNA]</scope>
    <source>
        <strain>Hd-rR</strain>
    </source>
</reference>
<feature type="region of interest" description="Disordered" evidence="6">
    <location>
        <begin position="158"/>
        <end position="177"/>
    </location>
</feature>
<dbReference type="PANTHER" id="PTHR15491:SF16">
    <property type="entry name" value="ZINC FINGER PROTEIN 638"/>
    <property type="match status" value="1"/>
</dbReference>
<evidence type="ECO:0000256" key="5">
    <source>
        <dbReference type="ARBA" id="ARBA00023242"/>
    </source>
</evidence>
<dbReference type="InterPro" id="IPR000690">
    <property type="entry name" value="Matrin/U1-C_Znf_C2H2"/>
</dbReference>
<proteinExistence type="predicted"/>
<feature type="compositionally biased region" description="Acidic residues" evidence="6">
    <location>
        <begin position="121"/>
        <end position="133"/>
    </location>
</feature>
<dbReference type="PROSITE" id="PS50171">
    <property type="entry name" value="ZF_MATRIN"/>
    <property type="match status" value="1"/>
</dbReference>
<feature type="region of interest" description="Disordered" evidence="6">
    <location>
        <begin position="199"/>
        <end position="237"/>
    </location>
</feature>
<dbReference type="PANTHER" id="PTHR15491">
    <property type="match status" value="1"/>
</dbReference>
<dbReference type="AlphaFoldDB" id="A0A3P9JHW5"/>
<dbReference type="SMART" id="SM00451">
    <property type="entry name" value="ZnF_U1"/>
    <property type="match status" value="1"/>
</dbReference>
<feature type="compositionally biased region" description="Acidic residues" evidence="6">
    <location>
        <begin position="44"/>
        <end position="61"/>
    </location>
</feature>
<dbReference type="Ensembl" id="ENSORLT00015033928.1">
    <property type="protein sequence ID" value="ENSORLP00015031925.1"/>
    <property type="gene ID" value="ENSORLG00015016444.1"/>
</dbReference>
<keyword evidence="2" id="KW-0479">Metal-binding</keyword>
<evidence type="ECO:0000256" key="6">
    <source>
        <dbReference type="SAM" id="MobiDB-lite"/>
    </source>
</evidence>
<keyword evidence="3" id="KW-0863">Zinc-finger</keyword>
<feature type="compositionally biased region" description="Basic and acidic residues" evidence="6">
    <location>
        <begin position="160"/>
        <end position="169"/>
    </location>
</feature>
<comment type="subcellular location">
    <subcellularLocation>
        <location evidence="1">Nucleus</location>
    </subcellularLocation>
</comment>
<feature type="compositionally biased region" description="Basic and acidic residues" evidence="6">
    <location>
        <begin position="62"/>
        <end position="90"/>
    </location>
</feature>
<reference evidence="8 9" key="2">
    <citation type="submission" date="2017-04" db="EMBL/GenBank/DDBJ databases">
        <title>CpG methylation of centromeres and impact of large insertions on vertebrate speciation.</title>
        <authorList>
            <person name="Ichikawa K."/>
            <person name="Yoshimura J."/>
            <person name="Morishita S."/>
        </authorList>
    </citation>
    <scope>NUCLEOTIDE SEQUENCE</scope>
    <source>
        <strain evidence="8 9">HSOK</strain>
    </source>
</reference>
<dbReference type="InterPro" id="IPR003604">
    <property type="entry name" value="Matrin/U1-like-C_Znf_C2H2"/>
</dbReference>
<evidence type="ECO:0000259" key="7">
    <source>
        <dbReference type="PROSITE" id="PS50171"/>
    </source>
</evidence>
<evidence type="ECO:0000256" key="4">
    <source>
        <dbReference type="ARBA" id="ARBA00022833"/>
    </source>
</evidence>
<evidence type="ECO:0000313" key="8">
    <source>
        <dbReference type="Ensembl" id="ENSORLP00015031925.1"/>
    </source>
</evidence>
<feature type="region of interest" description="Disordered" evidence="6">
    <location>
        <begin position="1"/>
        <end position="138"/>
    </location>
</feature>